<dbReference type="AlphaFoldDB" id="A0A2U1MGG5"/>
<proteinExistence type="predicted"/>
<dbReference type="Proteomes" id="UP000245207">
    <property type="component" value="Unassembled WGS sequence"/>
</dbReference>
<name>A0A2U1MGG5_ARTAN</name>
<dbReference type="EMBL" id="PKPP01005392">
    <property type="protein sequence ID" value="PWA60302.1"/>
    <property type="molecule type" value="Genomic_DNA"/>
</dbReference>
<organism evidence="1 2">
    <name type="scientific">Artemisia annua</name>
    <name type="common">Sweet wormwood</name>
    <dbReference type="NCBI Taxonomy" id="35608"/>
    <lineage>
        <taxon>Eukaryota</taxon>
        <taxon>Viridiplantae</taxon>
        <taxon>Streptophyta</taxon>
        <taxon>Embryophyta</taxon>
        <taxon>Tracheophyta</taxon>
        <taxon>Spermatophyta</taxon>
        <taxon>Magnoliopsida</taxon>
        <taxon>eudicotyledons</taxon>
        <taxon>Gunneridae</taxon>
        <taxon>Pentapetalae</taxon>
        <taxon>asterids</taxon>
        <taxon>campanulids</taxon>
        <taxon>Asterales</taxon>
        <taxon>Asteraceae</taxon>
        <taxon>Asteroideae</taxon>
        <taxon>Anthemideae</taxon>
        <taxon>Artemisiinae</taxon>
        <taxon>Artemisia</taxon>
    </lineage>
</organism>
<evidence type="ECO:0000313" key="2">
    <source>
        <dbReference type="Proteomes" id="UP000245207"/>
    </source>
</evidence>
<gene>
    <name evidence="1" type="ORF">CTI12_AA382750</name>
</gene>
<comment type="caution">
    <text evidence="1">The sequence shown here is derived from an EMBL/GenBank/DDBJ whole genome shotgun (WGS) entry which is preliminary data.</text>
</comment>
<sequence>MDQLNVADLVVISVVDAKNRKVNSEIQVMDDVVDDPEAHHEYNIVFVPFITIDNDGKSVTLLQECLKVNTSNRTFYLLESFMTTFYKQPTLVLAYQDVMKE</sequence>
<protein>
    <submittedName>
        <fullName evidence="1">Uncharacterized protein</fullName>
    </submittedName>
</protein>
<evidence type="ECO:0000313" key="1">
    <source>
        <dbReference type="EMBL" id="PWA60302.1"/>
    </source>
</evidence>
<accession>A0A2U1MGG5</accession>
<keyword evidence="2" id="KW-1185">Reference proteome</keyword>
<reference evidence="1 2" key="1">
    <citation type="journal article" date="2018" name="Mol. Plant">
        <title>The genome of Artemisia annua provides insight into the evolution of Asteraceae family and artemisinin biosynthesis.</title>
        <authorList>
            <person name="Shen Q."/>
            <person name="Zhang L."/>
            <person name="Liao Z."/>
            <person name="Wang S."/>
            <person name="Yan T."/>
            <person name="Shi P."/>
            <person name="Liu M."/>
            <person name="Fu X."/>
            <person name="Pan Q."/>
            <person name="Wang Y."/>
            <person name="Lv Z."/>
            <person name="Lu X."/>
            <person name="Zhang F."/>
            <person name="Jiang W."/>
            <person name="Ma Y."/>
            <person name="Chen M."/>
            <person name="Hao X."/>
            <person name="Li L."/>
            <person name="Tang Y."/>
            <person name="Lv G."/>
            <person name="Zhou Y."/>
            <person name="Sun X."/>
            <person name="Brodelius P.E."/>
            <person name="Rose J.K.C."/>
            <person name="Tang K."/>
        </authorList>
    </citation>
    <scope>NUCLEOTIDE SEQUENCE [LARGE SCALE GENOMIC DNA]</scope>
    <source>
        <strain evidence="2">cv. Huhao1</strain>
        <tissue evidence="1">Leaf</tissue>
    </source>
</reference>